<organism evidence="1 2">
    <name type="scientific">Arachis duranensis</name>
    <name type="common">Wild peanut</name>
    <dbReference type="NCBI Taxonomy" id="130453"/>
    <lineage>
        <taxon>Eukaryota</taxon>
        <taxon>Viridiplantae</taxon>
        <taxon>Streptophyta</taxon>
        <taxon>Embryophyta</taxon>
        <taxon>Tracheophyta</taxon>
        <taxon>Spermatophyta</taxon>
        <taxon>Magnoliopsida</taxon>
        <taxon>eudicotyledons</taxon>
        <taxon>Gunneridae</taxon>
        <taxon>Pentapetalae</taxon>
        <taxon>rosids</taxon>
        <taxon>fabids</taxon>
        <taxon>Fabales</taxon>
        <taxon>Fabaceae</taxon>
        <taxon>Papilionoideae</taxon>
        <taxon>50 kb inversion clade</taxon>
        <taxon>dalbergioids sensu lato</taxon>
        <taxon>Dalbergieae</taxon>
        <taxon>Pterocarpus clade</taxon>
        <taxon>Arachis</taxon>
    </lineage>
</organism>
<reference evidence="2" key="2">
    <citation type="submission" date="2025-08" db="UniProtKB">
        <authorList>
            <consortium name="RefSeq"/>
        </authorList>
    </citation>
    <scope>IDENTIFICATION</scope>
    <source>
        <tissue evidence="2">Whole plant</tissue>
    </source>
</reference>
<keyword evidence="1" id="KW-1185">Reference proteome</keyword>
<dbReference type="Gene3D" id="2.40.50.140">
    <property type="entry name" value="Nucleic acid-binding proteins"/>
    <property type="match status" value="1"/>
</dbReference>
<evidence type="ECO:0000313" key="1">
    <source>
        <dbReference type="Proteomes" id="UP000515211"/>
    </source>
</evidence>
<gene>
    <name evidence="2" type="primary">LOC127741589</name>
</gene>
<accession>A0A9C6TA97</accession>
<dbReference type="PANTHER" id="PTHR47165:SF4">
    <property type="entry name" value="OS03G0429900 PROTEIN"/>
    <property type="match status" value="1"/>
</dbReference>
<dbReference type="RefSeq" id="XP_052110301.1">
    <property type="nucleotide sequence ID" value="XM_052254341.1"/>
</dbReference>
<dbReference type="GeneID" id="127741589"/>
<dbReference type="Proteomes" id="UP000515211">
    <property type="component" value="Chromosome 9"/>
</dbReference>
<name>A0A9C6TA97_ARADU</name>
<dbReference type="KEGG" id="adu:127741589"/>
<dbReference type="InterPro" id="IPR012340">
    <property type="entry name" value="NA-bd_OB-fold"/>
</dbReference>
<protein>
    <submittedName>
        <fullName evidence="2">Uncharacterized protein LOC127741589</fullName>
    </submittedName>
</protein>
<sequence length="494" mass="55592">MLPPLSSSEASASLLGFGHMHRSFGYLCDSIRSHHEGLVLFLVSVPSPQRASVSLSPSYLILHLDFSVLDSRRCHRRSRGDVYLMTHFTVVPKTGLNRVTKHRFRLLFQYKTSVISVVSLRIPYSGLCFTSIDEIDQRTKDNDFSIDFVGIITGVRKERDVASYGKLIKAVVLEVFTDGVGFLHAGGLILQNVINVSRLFINPDIPDSVEFLSRFSVANYGFSRLVTNELGCLVSKVDGHYFNGKKISNIQDLHADNGDGHYFVIGTIKEVMDEPDWWYYSCVSGHAVIEHEDLYLCDACGSCIEHVMVKYVIQVKIHHGGCAILFVLFDNAATKLFRKIYSEAFLRIEEEFPVDPNVLAVRRSYSPHMFDDVVGEEKIFKVEINSAVDRDYSECFKIVNIFSHNPEPAATDDYINGYYCKVVPLKLISSLLHKKVVFMVDARPDDASVINVFEAAAEMNEHKIYVLVDSIPEVEDALSQCGSDHEAVKNPHAF</sequence>
<dbReference type="AlphaFoldDB" id="A0A9C6TA97"/>
<proteinExistence type="predicted"/>
<dbReference type="PANTHER" id="PTHR47165">
    <property type="entry name" value="OS03G0429900 PROTEIN"/>
    <property type="match status" value="1"/>
</dbReference>
<dbReference type="SUPFAM" id="SSF50249">
    <property type="entry name" value="Nucleic acid-binding proteins"/>
    <property type="match status" value="1"/>
</dbReference>
<evidence type="ECO:0000313" key="2">
    <source>
        <dbReference type="RefSeq" id="XP_052110301.1"/>
    </source>
</evidence>
<reference evidence="1" key="1">
    <citation type="journal article" date="2016" name="Nat. Genet.">
        <title>The genome sequences of Arachis duranensis and Arachis ipaensis, the diploid ancestors of cultivated peanut.</title>
        <authorList>
            <person name="Bertioli D.J."/>
            <person name="Cannon S.B."/>
            <person name="Froenicke L."/>
            <person name="Huang G."/>
            <person name="Farmer A.D."/>
            <person name="Cannon E.K."/>
            <person name="Liu X."/>
            <person name="Gao D."/>
            <person name="Clevenger J."/>
            <person name="Dash S."/>
            <person name="Ren L."/>
            <person name="Moretzsohn M.C."/>
            <person name="Shirasawa K."/>
            <person name="Huang W."/>
            <person name="Vidigal B."/>
            <person name="Abernathy B."/>
            <person name="Chu Y."/>
            <person name="Niederhuth C.E."/>
            <person name="Umale P."/>
            <person name="Araujo A.C."/>
            <person name="Kozik A."/>
            <person name="Kim K.D."/>
            <person name="Burow M.D."/>
            <person name="Varshney R.K."/>
            <person name="Wang X."/>
            <person name="Zhang X."/>
            <person name="Barkley N."/>
            <person name="Guimaraes P.M."/>
            <person name="Isobe S."/>
            <person name="Guo B."/>
            <person name="Liao B."/>
            <person name="Stalker H.T."/>
            <person name="Schmitz R.J."/>
            <person name="Scheffler B.E."/>
            <person name="Leal-Bertioli S.C."/>
            <person name="Xun X."/>
            <person name="Jackson S.A."/>
            <person name="Michelmore R."/>
            <person name="Ozias-Akins P."/>
        </authorList>
    </citation>
    <scope>NUCLEOTIDE SEQUENCE [LARGE SCALE GENOMIC DNA]</scope>
    <source>
        <strain evidence="1">cv. V14167</strain>
    </source>
</reference>